<keyword evidence="1" id="KW-0812">Transmembrane</keyword>
<name>A0A645F2U3_9ZZZZ</name>
<dbReference type="InterPro" id="IPR011453">
    <property type="entry name" value="DUF1559"/>
</dbReference>
<evidence type="ECO:0000259" key="2">
    <source>
        <dbReference type="Pfam" id="PF07596"/>
    </source>
</evidence>
<proteinExistence type="predicted"/>
<dbReference type="Gene3D" id="3.30.700.10">
    <property type="entry name" value="Glycoprotein, Type 4 Pilin"/>
    <property type="match status" value="1"/>
</dbReference>
<comment type="caution">
    <text evidence="3">The sequence shown here is derived from an EMBL/GenBank/DDBJ whole genome shotgun (WGS) entry which is preliminary data.</text>
</comment>
<keyword evidence="1" id="KW-0472">Membrane</keyword>
<dbReference type="PANTHER" id="PTHR30093">
    <property type="entry name" value="GENERAL SECRETION PATHWAY PROTEIN G"/>
    <property type="match status" value="1"/>
</dbReference>
<dbReference type="AlphaFoldDB" id="A0A645F2U3"/>
<dbReference type="Pfam" id="PF07963">
    <property type="entry name" value="N_methyl"/>
    <property type="match status" value="1"/>
</dbReference>
<organism evidence="3">
    <name type="scientific">bioreactor metagenome</name>
    <dbReference type="NCBI Taxonomy" id="1076179"/>
    <lineage>
        <taxon>unclassified sequences</taxon>
        <taxon>metagenomes</taxon>
        <taxon>ecological metagenomes</taxon>
    </lineage>
</organism>
<evidence type="ECO:0000256" key="1">
    <source>
        <dbReference type="SAM" id="Phobius"/>
    </source>
</evidence>
<dbReference type="InterPro" id="IPR012902">
    <property type="entry name" value="N_methyl_site"/>
</dbReference>
<dbReference type="PANTHER" id="PTHR30093:SF2">
    <property type="entry name" value="TYPE II SECRETION SYSTEM PROTEIN H"/>
    <property type="match status" value="1"/>
</dbReference>
<reference evidence="3" key="1">
    <citation type="submission" date="2019-08" db="EMBL/GenBank/DDBJ databases">
        <authorList>
            <person name="Kucharzyk K."/>
            <person name="Murdoch R.W."/>
            <person name="Higgins S."/>
            <person name="Loffler F."/>
        </authorList>
    </citation>
    <scope>NUCLEOTIDE SEQUENCE</scope>
</reference>
<protein>
    <recommendedName>
        <fullName evidence="2">DUF1559 domain-containing protein</fullName>
    </recommendedName>
</protein>
<keyword evidence="1" id="KW-1133">Transmembrane helix</keyword>
<feature type="transmembrane region" description="Helical" evidence="1">
    <location>
        <begin position="20"/>
        <end position="40"/>
    </location>
</feature>
<dbReference type="NCBIfam" id="TIGR02532">
    <property type="entry name" value="IV_pilin_GFxxxE"/>
    <property type="match status" value="1"/>
</dbReference>
<dbReference type="EMBL" id="VSSQ01052930">
    <property type="protein sequence ID" value="MPN06973.1"/>
    <property type="molecule type" value="Genomic_DNA"/>
</dbReference>
<gene>
    <name evidence="3" type="ORF">SDC9_154230</name>
</gene>
<dbReference type="InterPro" id="IPR045584">
    <property type="entry name" value="Pilin-like"/>
</dbReference>
<dbReference type="Pfam" id="PF07596">
    <property type="entry name" value="SBP_bac_10"/>
    <property type="match status" value="1"/>
</dbReference>
<feature type="domain" description="DUF1559" evidence="2">
    <location>
        <begin position="42"/>
        <end position="88"/>
    </location>
</feature>
<accession>A0A645F2U3</accession>
<dbReference type="SUPFAM" id="SSF54523">
    <property type="entry name" value="Pili subunits"/>
    <property type="match status" value="1"/>
</dbReference>
<evidence type="ECO:0000313" key="3">
    <source>
        <dbReference type="EMBL" id="MPN06973.1"/>
    </source>
</evidence>
<sequence length="226" mass="24699">MKKKMNRRHAAGRIAEFTLIELLVVIAIIAILAAMLLPALNQARSRAREVTCVSQLKQQGLALSAYVGDYSGMPPVWNTYAGGTTEPRTARETKNGLEFPGLGNLAAGGYLGGQTKDTATRLPAVFDCPVADTYTVTGNWIDYIYTRDNYKAALYGKFDKSFDNIGRAVTVFCMTANHDFSLADHNDGTTILRADGSAGRIGARAYLKTMVSPNSRTDIIKRMDEY</sequence>